<keyword evidence="2" id="KW-0472">Membrane</keyword>
<dbReference type="RefSeq" id="WP_195867035.1">
    <property type="nucleotide sequence ID" value="NZ_JADPKZ010000026.1"/>
</dbReference>
<dbReference type="InterPro" id="IPR046096">
    <property type="entry name" value="DUF6114"/>
</dbReference>
<dbReference type="SUPFAM" id="SSF103473">
    <property type="entry name" value="MFS general substrate transporter"/>
    <property type="match status" value="1"/>
</dbReference>
<feature type="transmembrane region" description="Helical" evidence="2">
    <location>
        <begin position="273"/>
        <end position="297"/>
    </location>
</feature>
<sequence length="394" mass="40630">MATAKMQEGDGARHSQIGAEAGDAQAKPHVFQYAITPTRWPTADPQLLSEWRENVFAQLGSHPGEVEAGSASHPPLREARGNAEKPSAMTDAEAGGGRDGEAQRPADAADEPAPVVAGDGPSDTGTAARRARRRRHEAVDLAVLVAAESAAPEGPAEPSSAPELAGEAAAGVGAVSASSDEVPAGVLTPSQIVRGDPLRLPEDVEGRRRGKVRSHERGGGVMAVDPETVSVSPTPQPSGKRPQGVVVDVEATESVPPAPASKGFKRWRRTRPFWAGLLSMLGGAAVAAGPVSLLHIVAFTQSSVPLGAAVGILIFIMGLLEWIFPFYAILTGVITVVLALVSLISSSFGGLFIGMLLSLVGGAMAVAWRPAQPKNKKSKKTKAPNLPNTPSASA</sequence>
<keyword evidence="2" id="KW-1133">Transmembrane helix</keyword>
<feature type="transmembrane region" description="Helical" evidence="2">
    <location>
        <begin position="303"/>
        <end position="320"/>
    </location>
</feature>
<feature type="transmembrane region" description="Helical" evidence="2">
    <location>
        <begin position="351"/>
        <end position="371"/>
    </location>
</feature>
<evidence type="ECO:0000313" key="4">
    <source>
        <dbReference type="Proteomes" id="UP000642910"/>
    </source>
</evidence>
<dbReference type="Pfam" id="PF19609">
    <property type="entry name" value="DUF6114"/>
    <property type="match status" value="1"/>
</dbReference>
<protein>
    <submittedName>
        <fullName evidence="3">Uncharacterized protein</fullName>
    </submittedName>
</protein>
<dbReference type="InterPro" id="IPR036259">
    <property type="entry name" value="MFS_trans_sf"/>
</dbReference>
<keyword evidence="4" id="KW-1185">Reference proteome</keyword>
<evidence type="ECO:0000256" key="1">
    <source>
        <dbReference type="SAM" id="MobiDB-lite"/>
    </source>
</evidence>
<proteinExistence type="predicted"/>
<keyword evidence="2" id="KW-0812">Transmembrane</keyword>
<feature type="region of interest" description="Disordered" evidence="1">
    <location>
        <begin position="59"/>
        <end position="132"/>
    </location>
</feature>
<evidence type="ECO:0000256" key="2">
    <source>
        <dbReference type="SAM" id="Phobius"/>
    </source>
</evidence>
<organism evidence="3 4">
    <name type="scientific">Alicyclobacillus mali</name>
    <name type="common">ex Roth et al. 2021</name>
    <dbReference type="NCBI Taxonomy" id="1123961"/>
    <lineage>
        <taxon>Bacteria</taxon>
        <taxon>Bacillati</taxon>
        <taxon>Bacillota</taxon>
        <taxon>Bacilli</taxon>
        <taxon>Bacillales</taxon>
        <taxon>Alicyclobacillaceae</taxon>
        <taxon>Alicyclobacillus</taxon>
    </lineage>
</organism>
<gene>
    <name evidence="3" type="ORF">IW967_02680</name>
</gene>
<dbReference type="EMBL" id="JADPKZ010000026">
    <property type="protein sequence ID" value="MBF8376781.1"/>
    <property type="molecule type" value="Genomic_DNA"/>
</dbReference>
<reference evidence="3 4" key="1">
    <citation type="submission" date="2020-11" db="EMBL/GenBank/DDBJ databases">
        <title>Genomic insight of Alicyclobacillus mali FL 18 reveals a new arsenic-resistant strain, with potential in environmental biotechnology.</title>
        <authorList>
            <person name="Fiorentino G."/>
            <person name="Gallo G."/>
            <person name="Aulitto M."/>
        </authorList>
    </citation>
    <scope>NUCLEOTIDE SEQUENCE [LARGE SCALE GENOMIC DNA]</scope>
    <source>
        <strain evidence="3 4">FL 18</strain>
    </source>
</reference>
<accession>A0ABS0F0I1</accession>
<comment type="caution">
    <text evidence="3">The sequence shown here is derived from an EMBL/GenBank/DDBJ whole genome shotgun (WGS) entry which is preliminary data.</text>
</comment>
<feature type="region of interest" description="Disordered" evidence="1">
    <location>
        <begin position="1"/>
        <end position="25"/>
    </location>
</feature>
<feature type="region of interest" description="Disordered" evidence="1">
    <location>
        <begin position="371"/>
        <end position="394"/>
    </location>
</feature>
<feature type="transmembrane region" description="Helical" evidence="2">
    <location>
        <begin position="327"/>
        <end position="345"/>
    </location>
</feature>
<evidence type="ECO:0000313" key="3">
    <source>
        <dbReference type="EMBL" id="MBF8376781.1"/>
    </source>
</evidence>
<dbReference type="Proteomes" id="UP000642910">
    <property type="component" value="Unassembled WGS sequence"/>
</dbReference>
<name>A0ABS0F0I1_9BACL</name>